<gene>
    <name evidence="2" type="ORF">X777_12583</name>
</gene>
<protein>
    <submittedName>
        <fullName evidence="2">Uncharacterized protein</fullName>
    </submittedName>
</protein>
<organism evidence="2 3">
    <name type="scientific">Ooceraea biroi</name>
    <name type="common">Clonal raider ant</name>
    <name type="synonym">Cerapachys biroi</name>
    <dbReference type="NCBI Taxonomy" id="2015173"/>
    <lineage>
        <taxon>Eukaryota</taxon>
        <taxon>Metazoa</taxon>
        <taxon>Ecdysozoa</taxon>
        <taxon>Arthropoda</taxon>
        <taxon>Hexapoda</taxon>
        <taxon>Insecta</taxon>
        <taxon>Pterygota</taxon>
        <taxon>Neoptera</taxon>
        <taxon>Endopterygota</taxon>
        <taxon>Hymenoptera</taxon>
        <taxon>Apocrita</taxon>
        <taxon>Aculeata</taxon>
        <taxon>Formicoidea</taxon>
        <taxon>Formicidae</taxon>
        <taxon>Dorylinae</taxon>
        <taxon>Ooceraea</taxon>
    </lineage>
</organism>
<dbReference type="Proteomes" id="UP000053097">
    <property type="component" value="Unassembled WGS sequence"/>
</dbReference>
<feature type="region of interest" description="Disordered" evidence="1">
    <location>
        <begin position="1"/>
        <end position="31"/>
    </location>
</feature>
<evidence type="ECO:0000256" key="1">
    <source>
        <dbReference type="SAM" id="MobiDB-lite"/>
    </source>
</evidence>
<feature type="non-terminal residue" evidence="2">
    <location>
        <position position="126"/>
    </location>
</feature>
<dbReference type="AlphaFoldDB" id="A0A026W2B3"/>
<evidence type="ECO:0000313" key="2">
    <source>
        <dbReference type="EMBL" id="EZA49174.1"/>
    </source>
</evidence>
<feature type="compositionally biased region" description="Basic and acidic residues" evidence="1">
    <location>
        <begin position="10"/>
        <end position="20"/>
    </location>
</feature>
<name>A0A026W2B3_OOCBI</name>
<evidence type="ECO:0000313" key="3">
    <source>
        <dbReference type="Proteomes" id="UP000053097"/>
    </source>
</evidence>
<feature type="non-terminal residue" evidence="2">
    <location>
        <position position="1"/>
    </location>
</feature>
<keyword evidence="3" id="KW-1185">Reference proteome</keyword>
<dbReference type="EMBL" id="KK107536">
    <property type="protein sequence ID" value="EZA49174.1"/>
    <property type="molecule type" value="Genomic_DNA"/>
</dbReference>
<accession>A0A026W2B3</accession>
<proteinExistence type="predicted"/>
<reference evidence="2 3" key="1">
    <citation type="journal article" date="2014" name="Curr. Biol.">
        <title>The genome of the clonal raider ant Cerapachys biroi.</title>
        <authorList>
            <person name="Oxley P.R."/>
            <person name="Ji L."/>
            <person name="Fetter-Pruneda I."/>
            <person name="McKenzie S.K."/>
            <person name="Li C."/>
            <person name="Hu H."/>
            <person name="Zhang G."/>
            <person name="Kronauer D.J."/>
        </authorList>
    </citation>
    <scope>NUCLEOTIDE SEQUENCE [LARGE SCALE GENOMIC DNA]</scope>
</reference>
<sequence length="126" mass="14123">ADGSAVWLSRGDREDRKRAEQGLPDSAIHEASGRERRCKSLSCSINPTLDIALPEVVYKKKRKNISQERWKIRKSVRAYIAPGIFDLRQTCSINSLIVQVVLIVKNLRDLSGTLDIDTGVIEKYGA</sequence>